<evidence type="ECO:0008006" key="4">
    <source>
        <dbReference type="Google" id="ProtNLM"/>
    </source>
</evidence>
<dbReference type="AlphaFoldDB" id="A0AAV5VWG8"/>
<name>A0AAV5VWG8_9BILA</name>
<dbReference type="EMBL" id="BTSY01000004">
    <property type="protein sequence ID" value="GMT23977.1"/>
    <property type="molecule type" value="Genomic_DNA"/>
</dbReference>
<evidence type="ECO:0000313" key="3">
    <source>
        <dbReference type="Proteomes" id="UP001432322"/>
    </source>
</evidence>
<accession>A0AAV5VWG8</accession>
<protein>
    <recommendedName>
        <fullName evidence="4">G protein-coupled receptor</fullName>
    </recommendedName>
</protein>
<feature type="non-terminal residue" evidence="2">
    <location>
        <position position="1"/>
    </location>
</feature>
<keyword evidence="3" id="KW-1185">Reference proteome</keyword>
<keyword evidence="1" id="KW-1133">Transmembrane helix</keyword>
<evidence type="ECO:0000256" key="1">
    <source>
        <dbReference type="SAM" id="Phobius"/>
    </source>
</evidence>
<feature type="transmembrane region" description="Helical" evidence="1">
    <location>
        <begin position="12"/>
        <end position="33"/>
    </location>
</feature>
<keyword evidence="1" id="KW-0812">Transmembrane</keyword>
<organism evidence="2 3">
    <name type="scientific">Pristionchus fissidentatus</name>
    <dbReference type="NCBI Taxonomy" id="1538716"/>
    <lineage>
        <taxon>Eukaryota</taxon>
        <taxon>Metazoa</taxon>
        <taxon>Ecdysozoa</taxon>
        <taxon>Nematoda</taxon>
        <taxon>Chromadorea</taxon>
        <taxon>Rhabditida</taxon>
        <taxon>Rhabditina</taxon>
        <taxon>Diplogasteromorpha</taxon>
        <taxon>Diplogasteroidea</taxon>
        <taxon>Neodiplogasteridae</taxon>
        <taxon>Pristionchus</taxon>
    </lineage>
</organism>
<sequence length="108" mass="11984">KGADQFKISQVVLTISLILSISTIPLIITYKFLRDAFRVSSTLKMAGGARRCRGNRIEFPRKTGTIGNGASFELSEASEATSEFLTLYHPAVIVCPIDSICMRRNLRF</sequence>
<proteinExistence type="predicted"/>
<reference evidence="2" key="1">
    <citation type="submission" date="2023-10" db="EMBL/GenBank/DDBJ databases">
        <title>Genome assembly of Pristionchus species.</title>
        <authorList>
            <person name="Yoshida K."/>
            <person name="Sommer R.J."/>
        </authorList>
    </citation>
    <scope>NUCLEOTIDE SEQUENCE</scope>
    <source>
        <strain evidence="2">RS5133</strain>
    </source>
</reference>
<evidence type="ECO:0000313" key="2">
    <source>
        <dbReference type="EMBL" id="GMT23977.1"/>
    </source>
</evidence>
<dbReference type="Proteomes" id="UP001432322">
    <property type="component" value="Unassembled WGS sequence"/>
</dbReference>
<keyword evidence="1" id="KW-0472">Membrane</keyword>
<gene>
    <name evidence="2" type="ORF">PFISCL1PPCAC_15274</name>
</gene>
<feature type="non-terminal residue" evidence="2">
    <location>
        <position position="108"/>
    </location>
</feature>
<comment type="caution">
    <text evidence="2">The sequence shown here is derived from an EMBL/GenBank/DDBJ whole genome shotgun (WGS) entry which is preliminary data.</text>
</comment>